<evidence type="ECO:0000313" key="3">
    <source>
        <dbReference type="Proteomes" id="UP000320386"/>
    </source>
</evidence>
<dbReference type="Gene3D" id="1.25.40.10">
    <property type="entry name" value="Tetratricopeptide repeat domain"/>
    <property type="match status" value="2"/>
</dbReference>
<evidence type="ECO:0000313" key="2">
    <source>
        <dbReference type="EMBL" id="QDU72497.1"/>
    </source>
</evidence>
<dbReference type="AlphaFoldDB" id="A0A518BZU9"/>
<dbReference type="InterPro" id="IPR019734">
    <property type="entry name" value="TPR_rpt"/>
</dbReference>
<dbReference type="PROSITE" id="PS50005">
    <property type="entry name" value="TPR"/>
    <property type="match status" value="1"/>
</dbReference>
<name>A0A518BZU9_9BACT</name>
<protein>
    <submittedName>
        <fullName evidence="2">Uncharacterized protein</fullName>
    </submittedName>
</protein>
<accession>A0A518BZU9</accession>
<keyword evidence="3" id="KW-1185">Reference proteome</keyword>
<sequence length="284" mass="31621">MKRWHASEDHAGLSRAIERLQVEVQSKPSLAHRSLLARMLARAERLAEANEMYRSVCMDADAPDALIDEAARCAEQVGDLRGAEIALRSVLTQRDSETLHTRLAEFRLCRGAWTEAAFMAWGLTNKNPENVDAWTVLTAAGWVTGRRGMTQAGIEALRREDPRGGSNRLGALLARALPAIMAEQKSEDPSVTRRLRQWRGVEAFRVAQQSSAWDRLMVRTNRAMLGETSRRPRHADAWYHLARADMALGDRSGAVDGLSRALGINPGYQKAQAELEKVCRQRAA</sequence>
<dbReference type="KEGG" id="mcad:Pan265_23630"/>
<dbReference type="RefSeq" id="WP_145446666.1">
    <property type="nucleotide sequence ID" value="NZ_CP036280.1"/>
</dbReference>
<reference evidence="2 3" key="1">
    <citation type="submission" date="2019-02" db="EMBL/GenBank/DDBJ databases">
        <title>Deep-cultivation of Planctomycetes and their phenomic and genomic characterization uncovers novel biology.</title>
        <authorList>
            <person name="Wiegand S."/>
            <person name="Jogler M."/>
            <person name="Boedeker C."/>
            <person name="Pinto D."/>
            <person name="Vollmers J."/>
            <person name="Rivas-Marin E."/>
            <person name="Kohn T."/>
            <person name="Peeters S.H."/>
            <person name="Heuer A."/>
            <person name="Rast P."/>
            <person name="Oberbeckmann S."/>
            <person name="Bunk B."/>
            <person name="Jeske O."/>
            <person name="Meyerdierks A."/>
            <person name="Storesund J.E."/>
            <person name="Kallscheuer N."/>
            <person name="Luecker S."/>
            <person name="Lage O.M."/>
            <person name="Pohl T."/>
            <person name="Merkel B.J."/>
            <person name="Hornburger P."/>
            <person name="Mueller R.-W."/>
            <person name="Bruemmer F."/>
            <person name="Labrenz M."/>
            <person name="Spormann A.M."/>
            <person name="Op den Camp H."/>
            <person name="Overmann J."/>
            <person name="Amann R."/>
            <person name="Jetten M.S.M."/>
            <person name="Mascher T."/>
            <person name="Medema M.H."/>
            <person name="Devos D.P."/>
            <person name="Kaster A.-K."/>
            <person name="Ovreas L."/>
            <person name="Rohde M."/>
            <person name="Galperin M.Y."/>
            <person name="Jogler C."/>
        </authorList>
    </citation>
    <scope>NUCLEOTIDE SEQUENCE [LARGE SCALE GENOMIC DNA]</scope>
    <source>
        <strain evidence="2 3">Pan265</strain>
    </source>
</reference>
<feature type="repeat" description="TPR" evidence="1">
    <location>
        <begin position="235"/>
        <end position="268"/>
    </location>
</feature>
<dbReference type="InterPro" id="IPR011990">
    <property type="entry name" value="TPR-like_helical_dom_sf"/>
</dbReference>
<organism evidence="2 3">
    <name type="scientific">Mucisphaera calidilacus</name>
    <dbReference type="NCBI Taxonomy" id="2527982"/>
    <lineage>
        <taxon>Bacteria</taxon>
        <taxon>Pseudomonadati</taxon>
        <taxon>Planctomycetota</taxon>
        <taxon>Phycisphaerae</taxon>
        <taxon>Phycisphaerales</taxon>
        <taxon>Phycisphaeraceae</taxon>
        <taxon>Mucisphaera</taxon>
    </lineage>
</organism>
<proteinExistence type="predicted"/>
<gene>
    <name evidence="2" type="ORF">Pan265_23630</name>
</gene>
<dbReference type="SUPFAM" id="SSF48452">
    <property type="entry name" value="TPR-like"/>
    <property type="match status" value="1"/>
</dbReference>
<dbReference type="EMBL" id="CP036280">
    <property type="protein sequence ID" value="QDU72497.1"/>
    <property type="molecule type" value="Genomic_DNA"/>
</dbReference>
<keyword evidence="1" id="KW-0802">TPR repeat</keyword>
<dbReference type="Proteomes" id="UP000320386">
    <property type="component" value="Chromosome"/>
</dbReference>
<evidence type="ECO:0000256" key="1">
    <source>
        <dbReference type="PROSITE-ProRule" id="PRU00339"/>
    </source>
</evidence>